<dbReference type="InterPro" id="IPR043502">
    <property type="entry name" value="DNA/RNA_pol_sf"/>
</dbReference>
<protein>
    <submittedName>
        <fullName evidence="1">Uncharacterized protein</fullName>
    </submittedName>
</protein>
<evidence type="ECO:0000313" key="1">
    <source>
        <dbReference type="EMBL" id="AUM59663.1"/>
    </source>
</evidence>
<name>A0A2I6PHY7_9CAUD</name>
<keyword evidence="2" id="KW-1185">Reference proteome</keyword>
<dbReference type="SUPFAM" id="SSF56672">
    <property type="entry name" value="DNA/RNA polymerases"/>
    <property type="match status" value="1"/>
</dbReference>
<dbReference type="Proteomes" id="UP000240704">
    <property type="component" value="Segment"/>
</dbReference>
<proteinExistence type="predicted"/>
<reference evidence="2" key="1">
    <citation type="submission" date="2017-11" db="EMBL/GenBank/DDBJ databases">
        <title>Genome sequence and characterization of the novel virulent phage PMBT3 infecting Pseudomonas sp.</title>
        <authorList>
            <person name="Koberg S."/>
            <person name="Brinks E."/>
            <person name="Heller K.J."/>
            <person name="Neve H."/>
            <person name="Franz C.M.A.P."/>
        </authorList>
    </citation>
    <scope>NUCLEOTIDE SEQUENCE [LARGE SCALE GENOMIC DNA]</scope>
</reference>
<dbReference type="RefSeq" id="YP_009796612.1">
    <property type="nucleotide sequence ID" value="NC_047902.1"/>
</dbReference>
<dbReference type="KEGG" id="vg:54987002"/>
<dbReference type="GeneID" id="54987002"/>
<organism evidence="1 2">
    <name type="scientific">Pseudomonas phage PMBT3</name>
    <dbReference type="NCBI Taxonomy" id="2059856"/>
    <lineage>
        <taxon>Viruses</taxon>
        <taxon>Duplodnaviria</taxon>
        <taxon>Heunggongvirae</taxon>
        <taxon>Uroviricota</taxon>
        <taxon>Caudoviricetes</taxon>
        <taxon>Maxrubnervirus</taxon>
        <taxon>Maxrubnervirus PMBT3</taxon>
    </lineage>
</organism>
<accession>A0A2I6PHY7</accession>
<dbReference type="EMBL" id="MG596799">
    <property type="protein sequence ID" value="AUM59663.1"/>
    <property type="molecule type" value="Genomic_DNA"/>
</dbReference>
<dbReference type="Gene3D" id="1.10.150.20">
    <property type="entry name" value="5' to 3' exonuclease, C-terminal subdomain"/>
    <property type="match status" value="1"/>
</dbReference>
<evidence type="ECO:0000313" key="2">
    <source>
        <dbReference type="Proteomes" id="UP000240704"/>
    </source>
</evidence>
<sequence length="120" mass="13596">MDFVGDFTATEERILKQYREAYPGVAQAVPLLDIHKITTAITLGCMYSGVSKDQRRVGKSLNFSSLYTPGARWEVPQEAALMKIWTDRERAELVMHFGITDTATLYSVLVNYFNTNLGRQ</sequence>